<comment type="similarity">
    <text evidence="1">Belongs to the PPR family. P subfamily.</text>
</comment>
<gene>
    <name evidence="5" type="primary">LOC106767558</name>
</gene>
<dbReference type="GO" id="GO:0009507">
    <property type="term" value="C:chloroplast"/>
    <property type="evidence" value="ECO:0007669"/>
    <property type="project" value="TreeGrafter"/>
</dbReference>
<evidence type="ECO:0000256" key="1">
    <source>
        <dbReference type="ARBA" id="ARBA00007626"/>
    </source>
</evidence>
<dbReference type="Pfam" id="PF13812">
    <property type="entry name" value="PPR_3"/>
    <property type="match status" value="1"/>
</dbReference>
<dbReference type="KEGG" id="vra:106767558"/>
<dbReference type="AlphaFoldDB" id="A0A1S3UPH3"/>
<dbReference type="RefSeq" id="XP_014507966.1">
    <property type="nucleotide sequence ID" value="XM_014652480.2"/>
</dbReference>
<dbReference type="PANTHER" id="PTHR47936">
    <property type="entry name" value="PPR_LONG DOMAIN-CONTAINING PROTEIN"/>
    <property type="match status" value="1"/>
</dbReference>
<dbReference type="PROSITE" id="PS51375">
    <property type="entry name" value="PPR"/>
    <property type="match status" value="2"/>
</dbReference>
<dbReference type="InterPro" id="IPR011990">
    <property type="entry name" value="TPR-like_helical_dom_sf"/>
</dbReference>
<proteinExistence type="inferred from homology"/>
<protein>
    <submittedName>
        <fullName evidence="5">Pentatricopeptide repeat-containing protein At1g55890, mitochondrial-like</fullName>
    </submittedName>
</protein>
<dbReference type="Gene3D" id="1.25.40.10">
    <property type="entry name" value="Tetratricopeptide repeat domain"/>
    <property type="match status" value="2"/>
</dbReference>
<keyword evidence="2" id="KW-0677">Repeat</keyword>
<accession>A0A1S3UPH3</accession>
<evidence type="ECO:0000256" key="3">
    <source>
        <dbReference type="PROSITE-ProRule" id="PRU00708"/>
    </source>
</evidence>
<dbReference type="GeneID" id="106767558"/>
<dbReference type="NCBIfam" id="TIGR00756">
    <property type="entry name" value="PPR"/>
    <property type="match status" value="2"/>
</dbReference>
<organism evidence="4 5">
    <name type="scientific">Vigna radiata var. radiata</name>
    <name type="common">Mung bean</name>
    <name type="synonym">Phaseolus aureus</name>
    <dbReference type="NCBI Taxonomy" id="3916"/>
    <lineage>
        <taxon>Eukaryota</taxon>
        <taxon>Viridiplantae</taxon>
        <taxon>Streptophyta</taxon>
        <taxon>Embryophyta</taxon>
        <taxon>Tracheophyta</taxon>
        <taxon>Spermatophyta</taxon>
        <taxon>Magnoliopsida</taxon>
        <taxon>eudicotyledons</taxon>
        <taxon>Gunneridae</taxon>
        <taxon>Pentapetalae</taxon>
        <taxon>rosids</taxon>
        <taxon>fabids</taxon>
        <taxon>Fabales</taxon>
        <taxon>Fabaceae</taxon>
        <taxon>Papilionoideae</taxon>
        <taxon>50 kb inversion clade</taxon>
        <taxon>NPAAA clade</taxon>
        <taxon>indigoferoid/millettioid clade</taxon>
        <taxon>Phaseoleae</taxon>
        <taxon>Vigna</taxon>
    </lineage>
</organism>
<feature type="repeat" description="PPR" evidence="3">
    <location>
        <begin position="193"/>
        <end position="227"/>
    </location>
</feature>
<reference evidence="5" key="2">
    <citation type="submission" date="2025-08" db="UniProtKB">
        <authorList>
            <consortium name="RefSeq"/>
        </authorList>
    </citation>
    <scope>IDENTIFICATION</scope>
    <source>
        <tissue evidence="5">Leaf</tissue>
    </source>
</reference>
<dbReference type="Pfam" id="PF13041">
    <property type="entry name" value="PPR_2"/>
    <property type="match status" value="1"/>
</dbReference>
<dbReference type="GO" id="GO:0010019">
    <property type="term" value="P:chloroplast-nucleus signaling pathway"/>
    <property type="evidence" value="ECO:0007669"/>
    <property type="project" value="TreeGrafter"/>
</dbReference>
<dbReference type="InterPro" id="IPR002885">
    <property type="entry name" value="PPR_rpt"/>
</dbReference>
<feature type="repeat" description="PPR" evidence="3">
    <location>
        <begin position="158"/>
        <end position="192"/>
    </location>
</feature>
<evidence type="ECO:0000256" key="2">
    <source>
        <dbReference type="ARBA" id="ARBA00022737"/>
    </source>
</evidence>
<dbReference type="OrthoDB" id="185373at2759"/>
<dbReference type="Pfam" id="PF01535">
    <property type="entry name" value="PPR"/>
    <property type="match status" value="1"/>
</dbReference>
<evidence type="ECO:0000313" key="5">
    <source>
        <dbReference type="RefSeq" id="XP_014507966.1"/>
    </source>
</evidence>
<dbReference type="GO" id="GO:0031930">
    <property type="term" value="P:mitochondria-nucleus signaling pathway"/>
    <property type="evidence" value="ECO:0007669"/>
    <property type="project" value="TreeGrafter"/>
</dbReference>
<name>A0A1S3UPH3_VIGRR</name>
<evidence type="ECO:0000313" key="4">
    <source>
        <dbReference type="Proteomes" id="UP000087766"/>
    </source>
</evidence>
<dbReference type="Proteomes" id="UP000087766">
    <property type="component" value="Chromosome 7"/>
</dbReference>
<reference evidence="4" key="1">
    <citation type="journal article" date="2014" name="Nat. Commun.">
        <title>Genome sequence of mungbean and insights into evolution within Vigna species.</title>
        <authorList>
            <person name="Kang Y.J."/>
            <person name="Kim S.K."/>
            <person name="Kim M.Y."/>
            <person name="Lestari P."/>
            <person name="Kim K.H."/>
            <person name="Ha B.K."/>
            <person name="Jun T.H."/>
            <person name="Hwang W.J."/>
            <person name="Lee T."/>
            <person name="Lee J."/>
            <person name="Shim S."/>
            <person name="Yoon M.Y."/>
            <person name="Jang Y.E."/>
            <person name="Han K.S."/>
            <person name="Taeprayoon P."/>
            <person name="Yoon N."/>
            <person name="Somta P."/>
            <person name="Tanya P."/>
            <person name="Kim K.S."/>
            <person name="Gwag J.G."/>
            <person name="Moon J.K."/>
            <person name="Lee Y.H."/>
            <person name="Park B.S."/>
            <person name="Bombarely A."/>
            <person name="Doyle J.J."/>
            <person name="Jackson S.A."/>
            <person name="Schafleitner R."/>
            <person name="Srinives P."/>
            <person name="Varshney R.K."/>
            <person name="Lee S.H."/>
        </authorList>
    </citation>
    <scope>NUCLEOTIDE SEQUENCE [LARGE SCALE GENOMIC DNA]</scope>
    <source>
        <strain evidence="4">cv. VC1973A</strain>
    </source>
</reference>
<dbReference type="PANTHER" id="PTHR47936:SF5">
    <property type="entry name" value="PENTACOTRIPEPTIDE-REPEAT REGION OF PRORP DOMAIN-CONTAINING PROTEIN"/>
    <property type="match status" value="1"/>
</dbReference>
<keyword evidence="4" id="KW-1185">Reference proteome</keyword>
<sequence>MYLILHRAFCTAGEPVKVKIKSISEDLYKEVKLKRLVEKFKKASDIDRFRQKTGIYVETVRRLARAKRFREIRDILEHQKQYFDIYNEDFSVRLIFLYGKSGMAKHARMVFDEMPQRKCNRTVLSFNALLDAYLHSRKFNVVDELFKTLPTQLSIEPDLVSYNTLIKAFCKKGSFDSALTVLKEMEEKGVNPDSITFNTLLDGLYSEGSFEDGEKVWGQMGAKNVTPDARSYCSKLVGLVREKKAGEVVEFLREMEKVGDLFCVHVMINAAMKGFVNEGNLDKAKELVCEITNLDFVLHKSTYSILVPFLRTKGDLYTTLNFCCEFFKKHPAGHVESLMQLVVDKMVEEGMISKAKEIVEAGKICNYRLNLLEAE</sequence>